<keyword evidence="1" id="KW-1133">Transmembrane helix</keyword>
<protein>
    <recommendedName>
        <fullName evidence="3">Ig-like domain-containing protein</fullName>
    </recommendedName>
</protein>
<reference evidence="4" key="1">
    <citation type="submission" date="2016-05" db="EMBL/GenBank/DDBJ databases">
        <authorList>
            <person name="Lavstsen T."/>
            <person name="Jespersen J.S."/>
        </authorList>
    </citation>
    <scope>NUCLEOTIDE SEQUENCE</scope>
    <source>
        <tissue evidence="4">Brain</tissue>
    </source>
</reference>
<sequence length="576" mass="63837">MKSELVILFLAAFFAASSSYAEIADEYDVVVVRENNPTTLGCAGNKLTGDMSINWMVKPGNVGEWKLILSVNEKTTFSGGAWKESIQLVDSHSQSTRDFSLLLSPKEEDGGLYTCLMKHQKRKVKEIVYLLAVFTVSLYPAPPVPQNSILRLIGRVTPDIAVTKITWTAPGGLLMKTERKPNTGTVTKLPLVQKSDGGTYTCTVYPQGNSTGVLAATVNLTVDADKVAPFTSSEQHHMIHTGTEAQKAFLLTCPSVQGDCVKLSWLPSNFNRGKYPDYKKMKLVYKYDRWRGSAQRKKAGIRLAGLPYNAKAGSFSFQMSLDLSDGGIYICQVFLNDNIFLQNTTLSVLKVKTSNYSSKLELLCRFSEPHQVYRAVWEHSNESRQLVSSSRGPGSISTTLPLPITSDVVGRYTCILQLKNGQIIRADTVITVPSKVQVSATTPSLLSKTSPSLFALLLPVPLVAAAVGVLLWRQKHISDRGIEQSLSVHSGEAENLYENPEDFRQVMKSPCPLMDRSFSNIFLLVLSSPLSHFLISSTFLVLFLFYISVFPPFPCPFWFSKPVFCTLFHPSRPFLR</sequence>
<evidence type="ECO:0000313" key="4">
    <source>
        <dbReference type="EMBL" id="SBP44069.1"/>
    </source>
</evidence>
<reference evidence="4" key="2">
    <citation type="submission" date="2016-06" db="EMBL/GenBank/DDBJ databases">
        <title>The genome of a short-lived fish provides insights into sex chromosome evolution and the genetic control of aging.</title>
        <authorList>
            <person name="Reichwald K."/>
            <person name="Felder M."/>
            <person name="Petzold A."/>
            <person name="Koch P."/>
            <person name="Groth M."/>
            <person name="Platzer M."/>
        </authorList>
    </citation>
    <scope>NUCLEOTIDE SEQUENCE</scope>
    <source>
        <tissue evidence="4">Brain</tissue>
    </source>
</reference>
<dbReference type="GO" id="GO:0070374">
    <property type="term" value="P:positive regulation of ERK1 and ERK2 cascade"/>
    <property type="evidence" value="ECO:0007669"/>
    <property type="project" value="TreeGrafter"/>
</dbReference>
<dbReference type="EMBL" id="HADY01005584">
    <property type="protein sequence ID" value="SBP44069.1"/>
    <property type="molecule type" value="Transcribed_RNA"/>
</dbReference>
<dbReference type="InterPro" id="IPR003599">
    <property type="entry name" value="Ig_sub"/>
</dbReference>
<dbReference type="GO" id="GO:0045121">
    <property type="term" value="C:membrane raft"/>
    <property type="evidence" value="ECO:0007669"/>
    <property type="project" value="TreeGrafter"/>
</dbReference>
<dbReference type="PANTHER" id="PTHR11422:SF3">
    <property type="entry name" value="G6F-LIKE PROTEIN"/>
    <property type="match status" value="1"/>
</dbReference>
<dbReference type="GO" id="GO:0009897">
    <property type="term" value="C:external side of plasma membrane"/>
    <property type="evidence" value="ECO:0007669"/>
    <property type="project" value="TreeGrafter"/>
</dbReference>
<dbReference type="AlphaFoldDB" id="A0A1A7ZMX3"/>
<dbReference type="InterPro" id="IPR007110">
    <property type="entry name" value="Ig-like_dom"/>
</dbReference>
<feature type="signal peptide" evidence="2">
    <location>
        <begin position="1"/>
        <end position="19"/>
    </location>
</feature>
<feature type="domain" description="Ig-like" evidence="3">
    <location>
        <begin position="21"/>
        <end position="128"/>
    </location>
</feature>
<organism evidence="4">
    <name type="scientific">Nothobranchius furzeri</name>
    <name type="common">Turquoise killifish</name>
    <dbReference type="NCBI Taxonomy" id="105023"/>
    <lineage>
        <taxon>Eukaryota</taxon>
        <taxon>Metazoa</taxon>
        <taxon>Chordata</taxon>
        <taxon>Craniata</taxon>
        <taxon>Vertebrata</taxon>
        <taxon>Euteleostomi</taxon>
        <taxon>Actinopterygii</taxon>
        <taxon>Neopterygii</taxon>
        <taxon>Teleostei</taxon>
        <taxon>Neoteleostei</taxon>
        <taxon>Acanthomorphata</taxon>
        <taxon>Ovalentaria</taxon>
        <taxon>Atherinomorphae</taxon>
        <taxon>Cyprinodontiformes</taxon>
        <taxon>Nothobranchiidae</taxon>
        <taxon>Nothobranchius</taxon>
    </lineage>
</organism>
<evidence type="ECO:0000256" key="1">
    <source>
        <dbReference type="SAM" id="Phobius"/>
    </source>
</evidence>
<name>A0A1A7ZMX3_NOTFU</name>
<proteinExistence type="predicted"/>
<feature type="transmembrane region" description="Helical" evidence="1">
    <location>
        <begin position="453"/>
        <end position="472"/>
    </location>
</feature>
<dbReference type="InterPro" id="IPR036179">
    <property type="entry name" value="Ig-like_dom_sf"/>
</dbReference>
<dbReference type="PANTHER" id="PTHR11422">
    <property type="entry name" value="T-CELL SURFACE GLYCOPROTEIN CD4"/>
    <property type="match status" value="1"/>
</dbReference>
<dbReference type="SUPFAM" id="SSF48726">
    <property type="entry name" value="Immunoglobulin"/>
    <property type="match status" value="2"/>
</dbReference>
<keyword evidence="2" id="KW-0732">Signal</keyword>
<keyword evidence="1" id="KW-0472">Membrane</keyword>
<feature type="domain" description="Ig-like" evidence="3">
    <location>
        <begin position="165"/>
        <end position="219"/>
    </location>
</feature>
<feature type="chain" id="PRO_5008364867" description="Ig-like domain-containing protein" evidence="2">
    <location>
        <begin position="20"/>
        <end position="576"/>
    </location>
</feature>
<feature type="domain" description="Ig-like" evidence="3">
    <location>
        <begin position="229"/>
        <end position="347"/>
    </location>
</feature>
<dbReference type="GO" id="GO:0035723">
    <property type="term" value="P:interleukin-15-mediated signaling pathway"/>
    <property type="evidence" value="ECO:0007669"/>
    <property type="project" value="TreeGrafter"/>
</dbReference>
<dbReference type="Gene3D" id="2.60.40.10">
    <property type="entry name" value="Immunoglobulins"/>
    <property type="match status" value="2"/>
</dbReference>
<evidence type="ECO:0000256" key="2">
    <source>
        <dbReference type="SAM" id="SignalP"/>
    </source>
</evidence>
<feature type="transmembrane region" description="Helical" evidence="1">
    <location>
        <begin position="521"/>
        <end position="547"/>
    </location>
</feature>
<dbReference type="GO" id="GO:1990782">
    <property type="term" value="F:protein tyrosine kinase binding"/>
    <property type="evidence" value="ECO:0007669"/>
    <property type="project" value="TreeGrafter"/>
</dbReference>
<dbReference type="GO" id="GO:0042289">
    <property type="term" value="F:MHC class II protein binding"/>
    <property type="evidence" value="ECO:0007669"/>
    <property type="project" value="TreeGrafter"/>
</dbReference>
<dbReference type="GO" id="GO:0042110">
    <property type="term" value="P:T cell activation"/>
    <property type="evidence" value="ECO:0007669"/>
    <property type="project" value="TreeGrafter"/>
</dbReference>
<keyword evidence="1" id="KW-0812">Transmembrane</keyword>
<dbReference type="SMART" id="SM00409">
    <property type="entry name" value="IG"/>
    <property type="match status" value="3"/>
</dbReference>
<accession>A0A1A7ZMX3</accession>
<dbReference type="InterPro" id="IPR013783">
    <property type="entry name" value="Ig-like_fold"/>
</dbReference>
<gene>
    <name evidence="4" type="primary">Nfu_g_1_001210</name>
</gene>
<feature type="non-terminal residue" evidence="4">
    <location>
        <position position="576"/>
    </location>
</feature>
<evidence type="ECO:0000259" key="3">
    <source>
        <dbReference type="PROSITE" id="PS50835"/>
    </source>
</evidence>
<dbReference type="PROSITE" id="PS50835">
    <property type="entry name" value="IG_LIKE"/>
    <property type="match status" value="3"/>
</dbReference>